<dbReference type="STRING" id="698492.A0A0E9NR86"/>
<evidence type="ECO:0000256" key="4">
    <source>
        <dbReference type="ARBA" id="ARBA00022989"/>
    </source>
</evidence>
<keyword evidence="2" id="KW-0813">Transport</keyword>
<keyword evidence="4 6" id="KW-1133">Transmembrane helix</keyword>
<dbReference type="PANTHER" id="PTHR23502:SF181">
    <property type="entry name" value="MAJOR FACILITATOR SUPERFAMILY (MFS) PROFILE DOMAIN-CONTAINING PROTEIN"/>
    <property type="match status" value="1"/>
</dbReference>
<sequence length="524" mass="57323">MASVGQVTTSKLTMMSKSTAEHLEYNKEGDSEDRKVPSPFVNEDVSNLKTRNGIVLMPQPSSDPADPLNWSSFRKHMAMATISYLAFVCYMAVTALVPGTLALARTFDVPKATAVYLGNTPVALYAIGPFLWSPLSHFFGRRPILLVSNIIAIIGTIVVASAQSYGACMVGRVIQGLGGCSFWGLGPASIGDIFFRHEKGKKIGTSTLAIVVAPFAGGIIGGAIINNPSLGWRWSQWISLILIAIGFILQIFFVPETIYIRSTTTAPSDFQRGRMGSLWARYGIRIPKRDESRRHSFFWVFSRPFMMFKHPAVLLSSFWFGIAYMLHVGITAEIPLLFSPAPYHFTPLDVGLSAFSGLIGALLGEAFAGPAIDLIAKRALKGGKEWQPEMRMKAIWPALITAPLGLIMFGVSIEFGRAWATPLVGQGVYIFGIEVATTVIQTYLLESYAAQGPEATLVFNMFRNLLSYTTPFFTPIMLENIGGGATFGIFAALIVVFFPVTIGVLMRRGKEIREWSGDPGWSRD</sequence>
<evidence type="ECO:0000256" key="2">
    <source>
        <dbReference type="ARBA" id="ARBA00022448"/>
    </source>
</evidence>
<feature type="transmembrane region" description="Helical" evidence="6">
    <location>
        <begin position="144"/>
        <end position="162"/>
    </location>
</feature>
<dbReference type="GO" id="GO:0005886">
    <property type="term" value="C:plasma membrane"/>
    <property type="evidence" value="ECO:0007669"/>
    <property type="project" value="TreeGrafter"/>
</dbReference>
<keyword evidence="3 6" id="KW-0812">Transmembrane</keyword>
<feature type="transmembrane region" description="Helical" evidence="6">
    <location>
        <begin position="207"/>
        <end position="225"/>
    </location>
</feature>
<evidence type="ECO:0000256" key="3">
    <source>
        <dbReference type="ARBA" id="ARBA00022692"/>
    </source>
</evidence>
<comment type="caution">
    <text evidence="8">The sequence shown here is derived from an EMBL/GenBank/DDBJ whole genome shotgun (WGS) entry which is preliminary data.</text>
</comment>
<dbReference type="InterPro" id="IPR020846">
    <property type="entry name" value="MFS_dom"/>
</dbReference>
<feature type="transmembrane region" description="Helical" evidence="6">
    <location>
        <begin position="113"/>
        <end position="132"/>
    </location>
</feature>
<dbReference type="OMA" id="AISDMFF"/>
<feature type="transmembrane region" description="Helical" evidence="6">
    <location>
        <begin position="237"/>
        <end position="254"/>
    </location>
</feature>
<evidence type="ECO:0000256" key="5">
    <source>
        <dbReference type="ARBA" id="ARBA00023136"/>
    </source>
</evidence>
<dbReference type="PANTHER" id="PTHR23502">
    <property type="entry name" value="MAJOR FACILITATOR SUPERFAMILY"/>
    <property type="match status" value="1"/>
</dbReference>
<proteinExistence type="predicted"/>
<dbReference type="AlphaFoldDB" id="A0A0E9NR86"/>
<evidence type="ECO:0000259" key="7">
    <source>
        <dbReference type="PROSITE" id="PS50850"/>
    </source>
</evidence>
<keyword evidence="5 6" id="KW-0472">Membrane</keyword>
<feature type="transmembrane region" description="Helical" evidence="6">
    <location>
        <begin position="174"/>
        <end position="195"/>
    </location>
</feature>
<evidence type="ECO:0000256" key="1">
    <source>
        <dbReference type="ARBA" id="ARBA00004141"/>
    </source>
</evidence>
<reference evidence="8 9" key="2">
    <citation type="journal article" date="2014" name="J. Gen. Appl. Microbiol.">
        <title>The early diverging ascomycetous budding yeast Saitoella complicata has three histone deacetylases belonging to the Clr6, Hos2, and Rpd3 lineages.</title>
        <authorList>
            <person name="Nishida H."/>
            <person name="Matsumoto T."/>
            <person name="Kondo S."/>
            <person name="Hamamoto M."/>
            <person name="Yoshikawa H."/>
        </authorList>
    </citation>
    <scope>NUCLEOTIDE SEQUENCE [LARGE SCALE GENOMIC DNA]</scope>
    <source>
        <strain evidence="8 9">NRRL Y-17804</strain>
    </source>
</reference>
<feature type="transmembrane region" description="Helical" evidence="6">
    <location>
        <begin position="312"/>
        <end position="330"/>
    </location>
</feature>
<dbReference type="Proteomes" id="UP000033140">
    <property type="component" value="Unassembled WGS sequence"/>
</dbReference>
<name>A0A0E9NR86_SAICN</name>
<dbReference type="PROSITE" id="PS50850">
    <property type="entry name" value="MFS"/>
    <property type="match status" value="1"/>
</dbReference>
<evidence type="ECO:0000256" key="6">
    <source>
        <dbReference type="SAM" id="Phobius"/>
    </source>
</evidence>
<reference evidence="8 9" key="3">
    <citation type="journal article" date="2015" name="Genome Announc.">
        <title>Draft Genome Sequence of the Archiascomycetous Yeast Saitoella complicata.</title>
        <authorList>
            <person name="Yamauchi K."/>
            <person name="Kondo S."/>
            <person name="Hamamoto M."/>
            <person name="Takahashi Y."/>
            <person name="Ogura Y."/>
            <person name="Hayashi T."/>
            <person name="Nishida H."/>
        </authorList>
    </citation>
    <scope>NUCLEOTIDE SEQUENCE [LARGE SCALE GENOMIC DNA]</scope>
    <source>
        <strain evidence="8 9">NRRL Y-17804</strain>
    </source>
</reference>
<accession>A0A0E9NR86</accession>
<feature type="transmembrane region" description="Helical" evidence="6">
    <location>
        <begin position="350"/>
        <end position="375"/>
    </location>
</feature>
<dbReference type="InterPro" id="IPR036259">
    <property type="entry name" value="MFS_trans_sf"/>
</dbReference>
<dbReference type="Pfam" id="PF07690">
    <property type="entry name" value="MFS_1"/>
    <property type="match status" value="1"/>
</dbReference>
<dbReference type="InterPro" id="IPR011701">
    <property type="entry name" value="MFS"/>
</dbReference>
<evidence type="ECO:0000313" key="8">
    <source>
        <dbReference type="EMBL" id="GAO51925.1"/>
    </source>
</evidence>
<feature type="transmembrane region" description="Helical" evidence="6">
    <location>
        <begin position="395"/>
        <end position="415"/>
    </location>
</feature>
<dbReference type="SUPFAM" id="SSF103473">
    <property type="entry name" value="MFS general substrate transporter"/>
    <property type="match status" value="1"/>
</dbReference>
<gene>
    <name evidence="8" type="ORF">G7K_6013-t1</name>
</gene>
<keyword evidence="9" id="KW-1185">Reference proteome</keyword>
<dbReference type="EMBL" id="BACD03000055">
    <property type="protein sequence ID" value="GAO51925.1"/>
    <property type="molecule type" value="Genomic_DNA"/>
</dbReference>
<evidence type="ECO:0000313" key="9">
    <source>
        <dbReference type="Proteomes" id="UP000033140"/>
    </source>
</evidence>
<protein>
    <recommendedName>
        <fullName evidence="7">Major facilitator superfamily (MFS) profile domain-containing protein</fullName>
    </recommendedName>
</protein>
<organism evidence="8 9">
    <name type="scientific">Saitoella complicata (strain BCRC 22490 / CBS 7301 / JCM 7358 / NBRC 10748 / NRRL Y-17804)</name>
    <dbReference type="NCBI Taxonomy" id="698492"/>
    <lineage>
        <taxon>Eukaryota</taxon>
        <taxon>Fungi</taxon>
        <taxon>Dikarya</taxon>
        <taxon>Ascomycota</taxon>
        <taxon>Taphrinomycotina</taxon>
        <taxon>Taphrinomycotina incertae sedis</taxon>
        <taxon>Saitoella</taxon>
    </lineage>
</organism>
<feature type="domain" description="Major facilitator superfamily (MFS) profile" evidence="7">
    <location>
        <begin position="78"/>
        <end position="509"/>
    </location>
</feature>
<feature type="transmembrane region" description="Helical" evidence="6">
    <location>
        <begin position="484"/>
        <end position="506"/>
    </location>
</feature>
<comment type="subcellular location">
    <subcellularLocation>
        <location evidence="1">Membrane</location>
        <topology evidence="1">Multi-pass membrane protein</topology>
    </subcellularLocation>
</comment>
<feature type="transmembrane region" description="Helical" evidence="6">
    <location>
        <begin position="84"/>
        <end position="107"/>
    </location>
</feature>
<dbReference type="GO" id="GO:0022857">
    <property type="term" value="F:transmembrane transporter activity"/>
    <property type="evidence" value="ECO:0007669"/>
    <property type="project" value="InterPro"/>
</dbReference>
<dbReference type="Gene3D" id="1.20.1250.20">
    <property type="entry name" value="MFS general substrate transporter like domains"/>
    <property type="match status" value="1"/>
</dbReference>
<reference evidence="8 9" key="1">
    <citation type="journal article" date="2011" name="J. Gen. Appl. Microbiol.">
        <title>Draft genome sequencing of the enigmatic yeast Saitoella complicata.</title>
        <authorList>
            <person name="Nishida H."/>
            <person name="Hamamoto M."/>
            <person name="Sugiyama J."/>
        </authorList>
    </citation>
    <scope>NUCLEOTIDE SEQUENCE [LARGE SCALE GENOMIC DNA]</scope>
    <source>
        <strain evidence="8 9">NRRL Y-17804</strain>
    </source>
</reference>